<comment type="caution">
    <text evidence="6">The sequence shown here is derived from an EMBL/GenBank/DDBJ whole genome shotgun (WGS) entry which is preliminary data.</text>
</comment>
<dbReference type="SMART" id="SM00342">
    <property type="entry name" value="HTH_ARAC"/>
    <property type="match status" value="1"/>
</dbReference>
<dbReference type="PRINTS" id="PR00032">
    <property type="entry name" value="HTHARAC"/>
</dbReference>
<dbReference type="PROSITE" id="PS01124">
    <property type="entry name" value="HTH_ARAC_FAMILY_2"/>
    <property type="match status" value="1"/>
</dbReference>
<proteinExistence type="predicted"/>
<keyword evidence="4" id="KW-0804">Transcription</keyword>
<dbReference type="InterPro" id="IPR003313">
    <property type="entry name" value="AraC-bd"/>
</dbReference>
<dbReference type="EMBL" id="JARJLM010000001">
    <property type="protein sequence ID" value="MDF3831369.1"/>
    <property type="molecule type" value="Genomic_DNA"/>
</dbReference>
<sequence length="267" mass="29251">MPAGKPAPKSTNPLDYQHAARPAAVMPKEFPDGFVVAAHRHERAQLIYAVAGVIEVTAGHALWLLPTQRALWMPPGLEHGMRARGAVSLRTLYIRPETCPAATPAQPRLVNVSPLLRELVLRAASLPLDHAPGGREDRLMRVLLDELEWSPEQALPLPASQDRRLARICDALRDNPADPRTLAEWALEAGASSRTLARLFQAHTGVSFVHWRQQARLLYALPRLAAGEPVATIAAALGYDTPGAFAAMFRRYTGTTPSQYFRMSDPA</sequence>
<dbReference type="Pfam" id="PF12833">
    <property type="entry name" value="HTH_18"/>
    <property type="match status" value="1"/>
</dbReference>
<dbReference type="SUPFAM" id="SSF46689">
    <property type="entry name" value="Homeodomain-like"/>
    <property type="match status" value="1"/>
</dbReference>
<dbReference type="CDD" id="cd06124">
    <property type="entry name" value="cupin_NimR-like_N"/>
    <property type="match status" value="1"/>
</dbReference>
<dbReference type="InterPro" id="IPR014710">
    <property type="entry name" value="RmlC-like_jellyroll"/>
</dbReference>
<dbReference type="PANTHER" id="PTHR11019">
    <property type="entry name" value="HTH-TYPE TRANSCRIPTIONAL REGULATOR NIMR"/>
    <property type="match status" value="1"/>
</dbReference>
<keyword evidence="7" id="KW-1185">Reference proteome</keyword>
<dbReference type="InterPro" id="IPR020449">
    <property type="entry name" value="Tscrpt_reg_AraC-type_HTH"/>
</dbReference>
<dbReference type="InterPro" id="IPR009057">
    <property type="entry name" value="Homeodomain-like_sf"/>
</dbReference>
<dbReference type="PROSITE" id="PS00041">
    <property type="entry name" value="HTH_ARAC_FAMILY_1"/>
    <property type="match status" value="1"/>
</dbReference>
<organism evidence="6 7">
    <name type="scientific">Cupriavidus basilensis</name>
    <dbReference type="NCBI Taxonomy" id="68895"/>
    <lineage>
        <taxon>Bacteria</taxon>
        <taxon>Pseudomonadati</taxon>
        <taxon>Pseudomonadota</taxon>
        <taxon>Betaproteobacteria</taxon>
        <taxon>Burkholderiales</taxon>
        <taxon>Burkholderiaceae</taxon>
        <taxon>Cupriavidus</taxon>
    </lineage>
</organism>
<name>A0ABT6AFY3_9BURK</name>
<dbReference type="SUPFAM" id="SSF51182">
    <property type="entry name" value="RmlC-like cupins"/>
    <property type="match status" value="1"/>
</dbReference>
<gene>
    <name evidence="6" type="ORF">P3W85_00100</name>
</gene>
<protein>
    <submittedName>
        <fullName evidence="6">Helix-turn-helix transcriptional regulator</fullName>
    </submittedName>
</protein>
<dbReference type="InterPro" id="IPR011051">
    <property type="entry name" value="RmlC_Cupin_sf"/>
</dbReference>
<evidence type="ECO:0000256" key="4">
    <source>
        <dbReference type="ARBA" id="ARBA00023163"/>
    </source>
</evidence>
<dbReference type="RefSeq" id="WP_276263263.1">
    <property type="nucleotide sequence ID" value="NZ_JARJLM010000001.1"/>
</dbReference>
<dbReference type="InterPro" id="IPR018062">
    <property type="entry name" value="HTH_AraC-typ_CS"/>
</dbReference>
<keyword evidence="3" id="KW-0010">Activator</keyword>
<evidence type="ECO:0000313" key="7">
    <source>
        <dbReference type="Proteomes" id="UP001216674"/>
    </source>
</evidence>
<dbReference type="InterPro" id="IPR018060">
    <property type="entry name" value="HTH_AraC"/>
</dbReference>
<dbReference type="Pfam" id="PF02311">
    <property type="entry name" value="AraC_binding"/>
    <property type="match status" value="1"/>
</dbReference>
<evidence type="ECO:0000256" key="3">
    <source>
        <dbReference type="ARBA" id="ARBA00023159"/>
    </source>
</evidence>
<dbReference type="PANTHER" id="PTHR11019:SF159">
    <property type="entry name" value="TRANSCRIPTIONAL REGULATOR-RELATED"/>
    <property type="match status" value="1"/>
</dbReference>
<keyword evidence="2" id="KW-0238">DNA-binding</keyword>
<dbReference type="Proteomes" id="UP001216674">
    <property type="component" value="Unassembled WGS sequence"/>
</dbReference>
<evidence type="ECO:0000259" key="5">
    <source>
        <dbReference type="PROSITE" id="PS01124"/>
    </source>
</evidence>
<evidence type="ECO:0000256" key="2">
    <source>
        <dbReference type="ARBA" id="ARBA00023125"/>
    </source>
</evidence>
<dbReference type="Gene3D" id="2.60.120.10">
    <property type="entry name" value="Jelly Rolls"/>
    <property type="match status" value="1"/>
</dbReference>
<evidence type="ECO:0000256" key="1">
    <source>
        <dbReference type="ARBA" id="ARBA00023015"/>
    </source>
</evidence>
<evidence type="ECO:0000313" key="6">
    <source>
        <dbReference type="EMBL" id="MDF3831369.1"/>
    </source>
</evidence>
<keyword evidence="1" id="KW-0805">Transcription regulation</keyword>
<feature type="domain" description="HTH araC/xylS-type" evidence="5">
    <location>
        <begin position="166"/>
        <end position="263"/>
    </location>
</feature>
<dbReference type="Gene3D" id="1.10.10.60">
    <property type="entry name" value="Homeodomain-like"/>
    <property type="match status" value="1"/>
</dbReference>
<reference evidence="6 7" key="1">
    <citation type="submission" date="2023-03" db="EMBL/GenBank/DDBJ databases">
        <title>Draft assemblies of triclosan tolerant bacteria isolated from returned activated sludge.</title>
        <authorList>
            <person name="Van Hamelsveld S."/>
        </authorList>
    </citation>
    <scope>NUCLEOTIDE SEQUENCE [LARGE SCALE GENOMIC DNA]</scope>
    <source>
        <strain evidence="6 7">GW210010_S58</strain>
    </source>
</reference>
<accession>A0ABT6AFY3</accession>